<dbReference type="InterPro" id="IPR036278">
    <property type="entry name" value="Sialidase_sf"/>
</dbReference>
<protein>
    <recommendedName>
        <fullName evidence="2">BIG2 domain-containing protein</fullName>
    </recommendedName>
</protein>
<proteinExistence type="predicted"/>
<evidence type="ECO:0000313" key="4">
    <source>
        <dbReference type="Proteomes" id="UP000641588"/>
    </source>
</evidence>
<comment type="caution">
    <text evidence="3">The sequence shown here is derived from an EMBL/GenBank/DDBJ whole genome shotgun (WGS) entry which is preliminary data.</text>
</comment>
<dbReference type="CDD" id="cd15482">
    <property type="entry name" value="Sialidase_non-viral"/>
    <property type="match status" value="1"/>
</dbReference>
<sequence length="619" mass="69274">MKINRRISLLLFLMMTFSLFQTAIVSADPAAMEGIFKRDIFPYHNEHNHGPSMVELKDGSLFAVWFRGEGERDADTTRLMGARSKDGGKTWTDPFLVYDTYDFPDINPVLFVDSQDRLWLFYYIVLNGQWVSSQPRYMYADLGSYEYDNTNGSNPKWHYPEVVYMNVGDTMSGAGSYANGQWNYRIKGSEIRHVLPSKVTAASPLDPSKYVEVTSRYKPSDKRYVTDSFVVEMKNEYEKYTNYLITEKPYDDVYAGRSQEIADLLKNGKYVMNANGIGYSTYEPPIIKNSIERASGADNDWKTWNPAYNRMGWQTKNKPLEFEYNGKKRLLLPLYSDSLANSVFVYTDDRGATWQISEPVVGSGTIQGSMIQLKDGTIRAYFRSGKLDGRNGRLAWHVSYSESKDGGATWSTAKVDPYLKNDGGFEFAKLPNGDWLALHNQELKRDTLKSGHRNSVSLSLSKDQGQTWKSILIHEDPVKNDDQTYQYPSVIVGSNGDLLMIYSHHAKAGKTMGFAKIASEEMEKLFAATMTASDSGTPVGPSLSMTAGSSKQLTTTLTVDNTIQTDGDLVWSSDADDIATVDQTGKITATLKAGTALIYVKSVKYGTLLKCLVTVTAAP</sequence>
<dbReference type="Proteomes" id="UP000641588">
    <property type="component" value="Unassembled WGS sequence"/>
</dbReference>
<dbReference type="EMBL" id="WHOD01000087">
    <property type="protein sequence ID" value="NOU95963.1"/>
    <property type="molecule type" value="Genomic_DNA"/>
</dbReference>
<dbReference type="Gene3D" id="2.120.10.10">
    <property type="match status" value="2"/>
</dbReference>
<keyword evidence="4" id="KW-1185">Reference proteome</keyword>
<dbReference type="Pfam" id="PF13088">
    <property type="entry name" value="BNR_2"/>
    <property type="match status" value="2"/>
</dbReference>
<evidence type="ECO:0000313" key="3">
    <source>
        <dbReference type="EMBL" id="NOU95963.1"/>
    </source>
</evidence>
<dbReference type="InterPro" id="IPR008964">
    <property type="entry name" value="Invasin/intimin_cell_adhesion"/>
</dbReference>
<dbReference type="SMART" id="SM00635">
    <property type="entry name" value="BID_2"/>
    <property type="match status" value="1"/>
</dbReference>
<dbReference type="InterPro" id="IPR011040">
    <property type="entry name" value="Sialidase"/>
</dbReference>
<feature type="chain" id="PRO_5039436225" description="BIG2 domain-containing protein" evidence="1">
    <location>
        <begin position="24"/>
        <end position="619"/>
    </location>
</feature>
<dbReference type="SUPFAM" id="SSF49373">
    <property type="entry name" value="Invasin/intimin cell-adhesion fragments"/>
    <property type="match status" value="1"/>
</dbReference>
<keyword evidence="1" id="KW-0732">Signal</keyword>
<dbReference type="PANTHER" id="PTHR43752:SF2">
    <property type="entry name" value="BNR_ASP-BOX REPEAT FAMILY PROTEIN"/>
    <property type="match status" value="1"/>
</dbReference>
<dbReference type="SUPFAM" id="SSF50939">
    <property type="entry name" value="Sialidases"/>
    <property type="match status" value="1"/>
</dbReference>
<organism evidence="3 4">
    <name type="scientific">Paenibacillus foliorum</name>
    <dbReference type="NCBI Taxonomy" id="2654974"/>
    <lineage>
        <taxon>Bacteria</taxon>
        <taxon>Bacillati</taxon>
        <taxon>Bacillota</taxon>
        <taxon>Bacilli</taxon>
        <taxon>Bacillales</taxon>
        <taxon>Paenibacillaceae</taxon>
        <taxon>Paenibacillus</taxon>
    </lineage>
</organism>
<feature type="domain" description="BIG2" evidence="2">
    <location>
        <begin position="533"/>
        <end position="612"/>
    </location>
</feature>
<reference evidence="3" key="1">
    <citation type="submission" date="2019-10" db="EMBL/GenBank/DDBJ databases">
        <title>Description of Paenibacillus glebae sp. nov.</title>
        <authorList>
            <person name="Carlier A."/>
            <person name="Qi S."/>
        </authorList>
    </citation>
    <scope>NUCLEOTIDE SEQUENCE</scope>
    <source>
        <strain evidence="3">LMG 31456</strain>
    </source>
</reference>
<evidence type="ECO:0000259" key="2">
    <source>
        <dbReference type="SMART" id="SM00635"/>
    </source>
</evidence>
<dbReference type="Gene3D" id="2.60.40.1080">
    <property type="match status" value="1"/>
</dbReference>
<dbReference type="Pfam" id="PF02368">
    <property type="entry name" value="Big_2"/>
    <property type="match status" value="1"/>
</dbReference>
<dbReference type="PANTHER" id="PTHR43752">
    <property type="entry name" value="BNR/ASP-BOX REPEAT FAMILY PROTEIN"/>
    <property type="match status" value="1"/>
</dbReference>
<dbReference type="AlphaFoldDB" id="A0A972K3I9"/>
<dbReference type="InterPro" id="IPR003343">
    <property type="entry name" value="Big_2"/>
</dbReference>
<dbReference type="RefSeq" id="WP_171654189.1">
    <property type="nucleotide sequence ID" value="NZ_WHOD01000087.1"/>
</dbReference>
<accession>A0A972K3I9</accession>
<evidence type="ECO:0000256" key="1">
    <source>
        <dbReference type="SAM" id="SignalP"/>
    </source>
</evidence>
<name>A0A972K3I9_9BACL</name>
<gene>
    <name evidence="3" type="ORF">GC093_22470</name>
</gene>
<feature type="signal peptide" evidence="1">
    <location>
        <begin position="1"/>
        <end position="23"/>
    </location>
</feature>